<dbReference type="InterPro" id="IPR003423">
    <property type="entry name" value="OMP_efflux"/>
</dbReference>
<evidence type="ECO:0000256" key="3">
    <source>
        <dbReference type="ARBA" id="ARBA00022448"/>
    </source>
</evidence>
<evidence type="ECO:0000313" key="8">
    <source>
        <dbReference type="EMBL" id="KZK75025.1"/>
    </source>
</evidence>
<name>A0A165MAV0_PELLU</name>
<keyword evidence="5" id="KW-0812">Transmembrane</keyword>
<dbReference type="GO" id="GO:0015288">
    <property type="term" value="F:porin activity"/>
    <property type="evidence" value="ECO:0007669"/>
    <property type="project" value="TreeGrafter"/>
</dbReference>
<dbReference type="Proteomes" id="UP000076481">
    <property type="component" value="Unassembled WGS sequence"/>
</dbReference>
<proteinExistence type="inferred from homology"/>
<reference evidence="8 9" key="1">
    <citation type="submission" date="2016-03" db="EMBL/GenBank/DDBJ databases">
        <title>Speciation and ecological success in dimly lit waters: horizontal gene transfer in a green sulfur bacteria bloom unveiled by metagenomic assembly.</title>
        <authorList>
            <person name="Llorens-Mares T."/>
            <person name="Liu Z."/>
            <person name="Allen L.Z."/>
            <person name="Rusch D.B."/>
            <person name="Craig M.T."/>
            <person name="Dupont C.L."/>
            <person name="Bryant D.A."/>
            <person name="Casamayor E.O."/>
        </authorList>
    </citation>
    <scope>NUCLEOTIDE SEQUENCE [LARGE SCALE GENOMIC DNA]</scope>
    <source>
        <strain evidence="8">CIII</strain>
    </source>
</reference>
<evidence type="ECO:0000256" key="4">
    <source>
        <dbReference type="ARBA" id="ARBA00022452"/>
    </source>
</evidence>
<dbReference type="SUPFAM" id="SSF56954">
    <property type="entry name" value="Outer membrane efflux proteins (OEP)"/>
    <property type="match status" value="1"/>
</dbReference>
<dbReference type="GO" id="GO:0009279">
    <property type="term" value="C:cell outer membrane"/>
    <property type="evidence" value="ECO:0007669"/>
    <property type="project" value="UniProtKB-SubCell"/>
</dbReference>
<dbReference type="InterPro" id="IPR051906">
    <property type="entry name" value="TolC-like"/>
</dbReference>
<keyword evidence="7" id="KW-0998">Cell outer membrane</keyword>
<comment type="similarity">
    <text evidence="2">Belongs to the outer membrane factor (OMF) (TC 1.B.17) family.</text>
</comment>
<evidence type="ECO:0000256" key="7">
    <source>
        <dbReference type="ARBA" id="ARBA00023237"/>
    </source>
</evidence>
<dbReference type="AlphaFoldDB" id="A0A165MAV0"/>
<sequence length="435" mass="47588">MLLVTAAAALPFIADAGAAELTLHSALSRMEENSPALRSAREGVNAADAGVEAKRSGWLPEIAATATYGYRDRVSEMNGMQFMPNDSYDARISASMMLFDFGRTAKSVNIATSGRNAAGYRLALTQRELSWATIQIFYDMLFLREAVGVQDKEIAALEKNLDITMKRYREGVATRFDVLSTEVRLASARNRKLDLETELANQEISLRRLAAIADGEPLELKGSFSMAEEPGLAPPPESEALQNRLEVKLATENARAAGEKKSLAERQGLPKITGSVSWGSSNGWLPDTDDPDLGTMRTSTTAGLQLELPLFTGFRTAAGRREALAMQRAAEQDRIEAEQRVRAEVRQASRALKTSREKITTTALQVEQARLAAENARIRHLNGLATTLDLLDTEASLAEAELGNLQARYTFVMNTYAFRKASGEPLMQEPSIKAK</sequence>
<comment type="caution">
    <text evidence="8">The sequence shown here is derived from an EMBL/GenBank/DDBJ whole genome shotgun (WGS) entry which is preliminary data.</text>
</comment>
<keyword evidence="4" id="KW-1134">Transmembrane beta strand</keyword>
<dbReference type="Pfam" id="PF02321">
    <property type="entry name" value="OEP"/>
    <property type="match status" value="2"/>
</dbReference>
<evidence type="ECO:0000256" key="5">
    <source>
        <dbReference type="ARBA" id="ARBA00022692"/>
    </source>
</evidence>
<keyword evidence="3" id="KW-0813">Transport</keyword>
<dbReference type="PANTHER" id="PTHR30026">
    <property type="entry name" value="OUTER MEMBRANE PROTEIN TOLC"/>
    <property type="match status" value="1"/>
</dbReference>
<evidence type="ECO:0000256" key="2">
    <source>
        <dbReference type="ARBA" id="ARBA00007613"/>
    </source>
</evidence>
<evidence type="ECO:0000256" key="1">
    <source>
        <dbReference type="ARBA" id="ARBA00004442"/>
    </source>
</evidence>
<comment type="subcellular location">
    <subcellularLocation>
        <location evidence="1">Cell outer membrane</location>
    </subcellularLocation>
</comment>
<dbReference type="GO" id="GO:0015562">
    <property type="term" value="F:efflux transmembrane transporter activity"/>
    <property type="evidence" value="ECO:0007669"/>
    <property type="project" value="InterPro"/>
</dbReference>
<dbReference type="GO" id="GO:1990281">
    <property type="term" value="C:efflux pump complex"/>
    <property type="evidence" value="ECO:0007669"/>
    <property type="project" value="TreeGrafter"/>
</dbReference>
<dbReference type="PANTHER" id="PTHR30026:SF20">
    <property type="entry name" value="OUTER MEMBRANE PROTEIN TOLC"/>
    <property type="match status" value="1"/>
</dbReference>
<dbReference type="Gene3D" id="1.20.1600.10">
    <property type="entry name" value="Outer membrane efflux proteins (OEP)"/>
    <property type="match status" value="1"/>
</dbReference>
<evidence type="ECO:0000256" key="6">
    <source>
        <dbReference type="ARBA" id="ARBA00023136"/>
    </source>
</evidence>
<accession>A0A165MAV0</accession>
<keyword evidence="6" id="KW-0472">Membrane</keyword>
<organism evidence="8 9">
    <name type="scientific">Pelodictyon luteolum</name>
    <dbReference type="NCBI Taxonomy" id="1100"/>
    <lineage>
        <taxon>Bacteria</taxon>
        <taxon>Pseudomonadati</taxon>
        <taxon>Chlorobiota</taxon>
        <taxon>Chlorobiia</taxon>
        <taxon>Chlorobiales</taxon>
        <taxon>Chlorobiaceae</taxon>
        <taxon>Chlorobium/Pelodictyon group</taxon>
        <taxon>Pelodictyon</taxon>
    </lineage>
</organism>
<protein>
    <submittedName>
        <fullName evidence="8">Transporter</fullName>
    </submittedName>
</protein>
<gene>
    <name evidence="8" type="ORF">A3K90_00430</name>
</gene>
<evidence type="ECO:0000313" key="9">
    <source>
        <dbReference type="Proteomes" id="UP000076481"/>
    </source>
</evidence>
<dbReference type="EMBL" id="LVWG01000016">
    <property type="protein sequence ID" value="KZK75025.1"/>
    <property type="molecule type" value="Genomic_DNA"/>
</dbReference>